<dbReference type="EMBL" id="CP017886">
    <property type="protein sequence ID" value="APC14830.1"/>
    <property type="molecule type" value="Genomic_DNA"/>
</dbReference>
<accession>A0A1J0EFL2</accession>
<feature type="transmembrane region" description="Helical" evidence="1">
    <location>
        <begin position="26"/>
        <end position="48"/>
    </location>
</feature>
<dbReference type="RefSeq" id="WP_071550818.1">
    <property type="nucleotide sequence ID" value="NZ_CP017886.1"/>
</dbReference>
<name>A0A1J0EFL2_9PSED</name>
<keyword evidence="1" id="KW-0812">Transmembrane</keyword>
<reference evidence="3" key="1">
    <citation type="submission" date="2016-10" db="EMBL/GenBank/DDBJ databases">
        <title>Pseudomonas frederiksbergensis ERGS4:02 complete genome.</title>
        <authorList>
            <person name="Kumar R."/>
            <person name="Acharya V."/>
            <person name="Singh D."/>
        </authorList>
    </citation>
    <scope>NUCLEOTIDE SEQUENCE [LARGE SCALE GENOMIC DNA]</scope>
    <source>
        <strain evidence="3">ERGS4:02</strain>
    </source>
</reference>
<feature type="transmembrane region" description="Helical" evidence="1">
    <location>
        <begin position="54"/>
        <end position="76"/>
    </location>
</feature>
<evidence type="ECO:0008006" key="4">
    <source>
        <dbReference type="Google" id="ProtNLM"/>
    </source>
</evidence>
<evidence type="ECO:0000313" key="3">
    <source>
        <dbReference type="Proteomes" id="UP000182567"/>
    </source>
</evidence>
<dbReference type="Proteomes" id="UP000182567">
    <property type="component" value="Chromosome"/>
</dbReference>
<dbReference type="AlphaFoldDB" id="A0A1J0EFL2"/>
<dbReference type="GeneID" id="46907266"/>
<keyword evidence="1" id="KW-1133">Transmembrane helix</keyword>
<gene>
    <name evidence="2" type="ORF">BLL42_03485</name>
</gene>
<evidence type="ECO:0000256" key="1">
    <source>
        <dbReference type="SAM" id="Phobius"/>
    </source>
</evidence>
<dbReference type="OrthoDB" id="8588732at2"/>
<organism evidence="2 3">
    <name type="scientific">Pseudomonas frederiksbergensis</name>
    <dbReference type="NCBI Taxonomy" id="104087"/>
    <lineage>
        <taxon>Bacteria</taxon>
        <taxon>Pseudomonadati</taxon>
        <taxon>Pseudomonadota</taxon>
        <taxon>Gammaproteobacteria</taxon>
        <taxon>Pseudomonadales</taxon>
        <taxon>Pseudomonadaceae</taxon>
        <taxon>Pseudomonas</taxon>
    </lineage>
</organism>
<protein>
    <recommendedName>
        <fullName evidence="4">SMODS and SLOG-associating 2TM effector domain-containing protein</fullName>
    </recommendedName>
</protein>
<proteinExistence type="predicted"/>
<evidence type="ECO:0000313" key="2">
    <source>
        <dbReference type="EMBL" id="APC14830.1"/>
    </source>
</evidence>
<sequence>MESLKLKEECTKWRDFYLKGQKWWSVAHHVAAFGVIICSIAAGAIIQAELEHSKIIASTLTAVAAALSGLSVSGGFERKWRSNRLSRSRTDGLLLDLENNPDPSPDPIVVVN</sequence>
<keyword evidence="1" id="KW-0472">Membrane</keyword>